<proteinExistence type="predicted"/>
<feature type="compositionally biased region" description="Basic and acidic residues" evidence="1">
    <location>
        <begin position="1"/>
        <end position="10"/>
    </location>
</feature>
<protein>
    <submittedName>
        <fullName evidence="2">RCG59631, isoform CRA_a</fullName>
    </submittedName>
</protein>
<feature type="region of interest" description="Disordered" evidence="1">
    <location>
        <begin position="1"/>
        <end position="43"/>
    </location>
</feature>
<reference evidence="2 3" key="1">
    <citation type="submission" date="2005-09" db="EMBL/GenBank/DDBJ databases">
        <authorList>
            <person name="Mural R.J."/>
            <person name="Li P.W."/>
            <person name="Adams M.D."/>
            <person name="Amanatides P.G."/>
            <person name="Baden-Tillson H."/>
            <person name="Barnstead M."/>
            <person name="Chin S.H."/>
            <person name="Dew I."/>
            <person name="Evans C.A."/>
            <person name="Ferriera S."/>
            <person name="Flanigan M."/>
            <person name="Fosler C."/>
            <person name="Glodek A."/>
            <person name="Gu Z."/>
            <person name="Holt R.A."/>
            <person name="Jennings D."/>
            <person name="Kraft C.L."/>
            <person name="Lu F."/>
            <person name="Nguyen T."/>
            <person name="Nusskern D.R."/>
            <person name="Pfannkoch C.M."/>
            <person name="Sitter C."/>
            <person name="Sutton G.G."/>
            <person name="Venter J.C."/>
            <person name="Wang Z."/>
            <person name="Woodage T."/>
            <person name="Zheng X.H."/>
            <person name="Zhong F."/>
        </authorList>
    </citation>
    <scope>NUCLEOTIDE SEQUENCE [LARGE SCALE GENOMIC DNA]</scope>
    <source>
        <strain>BN</strain>
        <strain evidence="3">Sprague-Dawley</strain>
    </source>
</reference>
<evidence type="ECO:0000313" key="2">
    <source>
        <dbReference type="EMBL" id="EDM16102.1"/>
    </source>
</evidence>
<gene>
    <name evidence="2" type="ORF">rCG_59631</name>
</gene>
<evidence type="ECO:0000256" key="1">
    <source>
        <dbReference type="SAM" id="MobiDB-lite"/>
    </source>
</evidence>
<evidence type="ECO:0000313" key="3">
    <source>
        <dbReference type="Proteomes" id="UP000234681"/>
    </source>
</evidence>
<dbReference type="EMBL" id="CH473950">
    <property type="protein sequence ID" value="EDM16102.1"/>
    <property type="molecule type" value="Genomic_DNA"/>
</dbReference>
<organism evidence="2 3">
    <name type="scientific">Rattus norvegicus</name>
    <name type="common">Rat</name>
    <dbReference type="NCBI Taxonomy" id="10116"/>
    <lineage>
        <taxon>Eukaryota</taxon>
        <taxon>Metazoa</taxon>
        <taxon>Chordata</taxon>
        <taxon>Craniata</taxon>
        <taxon>Vertebrata</taxon>
        <taxon>Euteleostomi</taxon>
        <taxon>Mammalia</taxon>
        <taxon>Eutheria</taxon>
        <taxon>Euarchontoglires</taxon>
        <taxon>Glires</taxon>
        <taxon>Rodentia</taxon>
        <taxon>Myomorpha</taxon>
        <taxon>Muroidea</taxon>
        <taxon>Muridae</taxon>
        <taxon>Murinae</taxon>
        <taxon>Rattus</taxon>
    </lineage>
</organism>
<accession>A6HRX0</accession>
<dbReference type="AlphaFoldDB" id="A6HRX0"/>
<dbReference type="Proteomes" id="UP000234681">
    <property type="component" value="Chromosome 7"/>
</dbReference>
<sequence length="98" mass="10931">MTVLARHQEHSAPQSCSRAKRPERDPWKGSCPHKGSESRQHSLRTLLQNVVRTDRDREVTELAVGARSLLEDSGLKGSVWRGPRQVCAVRGFRKGGTS</sequence>
<name>A6HRX0_RAT</name>